<evidence type="ECO:0000313" key="15">
    <source>
        <dbReference type="Proteomes" id="UP001302676"/>
    </source>
</evidence>
<evidence type="ECO:0000256" key="6">
    <source>
        <dbReference type="ARBA" id="ARBA00022827"/>
    </source>
</evidence>
<keyword evidence="6 10" id="KW-0274">FAD</keyword>
<evidence type="ECO:0000256" key="4">
    <source>
        <dbReference type="ARBA" id="ARBA00012312"/>
    </source>
</evidence>
<evidence type="ECO:0000256" key="1">
    <source>
        <dbReference type="ARBA" id="ARBA00001974"/>
    </source>
</evidence>
<dbReference type="AlphaFoldDB" id="A0AAN6V6X1"/>
<dbReference type="PRINTS" id="PR00420">
    <property type="entry name" value="RNGMNOXGNASE"/>
</dbReference>
<name>A0AAN6V6X1_9PEZI</name>
<dbReference type="Proteomes" id="UP001302676">
    <property type="component" value="Unassembled WGS sequence"/>
</dbReference>
<evidence type="ECO:0000256" key="5">
    <source>
        <dbReference type="ARBA" id="ARBA00022630"/>
    </source>
</evidence>
<feature type="region of interest" description="Disordered" evidence="11">
    <location>
        <begin position="123"/>
        <end position="155"/>
    </location>
</feature>
<feature type="domain" description="Squalene epoxidase" evidence="13">
    <location>
        <begin position="223"/>
        <end position="489"/>
    </location>
</feature>
<gene>
    <name evidence="14" type="ORF">C8A04DRAFT_35483</name>
</gene>
<dbReference type="PANTHER" id="PTHR10835:SF0">
    <property type="entry name" value="SQUALENE MONOOXYGENASE"/>
    <property type="match status" value="1"/>
</dbReference>
<comment type="subcellular location">
    <subcellularLocation>
        <location evidence="10">Endoplasmic reticulum membrane</location>
        <topology evidence="10">Multi-pass membrane protein</topology>
    </subcellularLocation>
    <subcellularLocation>
        <location evidence="2">Microsome membrane</location>
        <topology evidence="2">Multi-pass membrane protein</topology>
    </subcellularLocation>
</comment>
<dbReference type="EC" id="1.14.14.17" evidence="4 10"/>
<feature type="transmembrane region" description="Helical" evidence="10">
    <location>
        <begin position="508"/>
        <end position="532"/>
    </location>
</feature>
<evidence type="ECO:0000256" key="3">
    <source>
        <dbReference type="ARBA" id="ARBA00008802"/>
    </source>
</evidence>
<dbReference type="Pfam" id="PF08491">
    <property type="entry name" value="SE"/>
    <property type="match status" value="1"/>
</dbReference>
<reference evidence="14" key="2">
    <citation type="submission" date="2023-05" db="EMBL/GenBank/DDBJ databases">
        <authorList>
            <consortium name="Lawrence Berkeley National Laboratory"/>
            <person name="Steindorff A."/>
            <person name="Hensen N."/>
            <person name="Bonometti L."/>
            <person name="Westerberg I."/>
            <person name="Brannstrom I.O."/>
            <person name="Guillou S."/>
            <person name="Cros-Aarteil S."/>
            <person name="Calhoun S."/>
            <person name="Haridas S."/>
            <person name="Kuo A."/>
            <person name="Mondo S."/>
            <person name="Pangilinan J."/>
            <person name="Riley R."/>
            <person name="Labutti K."/>
            <person name="Andreopoulos B."/>
            <person name="Lipzen A."/>
            <person name="Chen C."/>
            <person name="Yanf M."/>
            <person name="Daum C."/>
            <person name="Ng V."/>
            <person name="Clum A."/>
            <person name="Ohm R."/>
            <person name="Martin F."/>
            <person name="Silar P."/>
            <person name="Natvig D."/>
            <person name="Lalanne C."/>
            <person name="Gautier V."/>
            <person name="Ament-Velasquez S.L."/>
            <person name="Kruys A."/>
            <person name="Hutchinson M.I."/>
            <person name="Powell A.J."/>
            <person name="Barry K."/>
            <person name="Miller A.N."/>
            <person name="Grigoriev I.V."/>
            <person name="Debuchy R."/>
            <person name="Gladieux P."/>
            <person name="Thoren M.H."/>
            <person name="Johannesson H."/>
        </authorList>
    </citation>
    <scope>NUCLEOTIDE SEQUENCE</scope>
    <source>
        <strain evidence="14">CBS 141.50</strain>
    </source>
</reference>
<keyword evidence="15" id="KW-1185">Reference proteome</keyword>
<comment type="similarity">
    <text evidence="3 10">Belongs to the squalene monooxygenase family.</text>
</comment>
<keyword evidence="8 10" id="KW-0560">Oxidoreductase</keyword>
<comment type="caution">
    <text evidence="14">The sequence shown here is derived from an EMBL/GenBank/DDBJ whole genome shotgun (WGS) entry which is preliminary data.</text>
</comment>
<dbReference type="EMBL" id="MU853565">
    <property type="protein sequence ID" value="KAK4145919.1"/>
    <property type="molecule type" value="Genomic_DNA"/>
</dbReference>
<keyword evidence="5 10" id="KW-0285">Flavoprotein</keyword>
<evidence type="ECO:0000256" key="10">
    <source>
        <dbReference type="RuleBase" id="RU367121"/>
    </source>
</evidence>
<keyword evidence="10" id="KW-0256">Endoplasmic reticulum</keyword>
<dbReference type="Pfam" id="PF01494">
    <property type="entry name" value="FAD_binding_3"/>
    <property type="match status" value="1"/>
</dbReference>
<keyword evidence="9 10" id="KW-0472">Membrane</keyword>
<evidence type="ECO:0000256" key="7">
    <source>
        <dbReference type="ARBA" id="ARBA00022848"/>
    </source>
</evidence>
<comment type="cofactor">
    <cofactor evidence="1 10">
        <name>FAD</name>
        <dbReference type="ChEBI" id="CHEBI:57692"/>
    </cofactor>
</comment>
<evidence type="ECO:0000259" key="13">
    <source>
        <dbReference type="Pfam" id="PF08491"/>
    </source>
</evidence>
<dbReference type="InterPro" id="IPR002938">
    <property type="entry name" value="FAD-bd"/>
</dbReference>
<dbReference type="Gene3D" id="3.50.50.60">
    <property type="entry name" value="FAD/NAD(P)-binding domain"/>
    <property type="match status" value="2"/>
</dbReference>
<dbReference type="InterPro" id="IPR040125">
    <property type="entry name" value="Squalene_monox"/>
</dbReference>
<dbReference type="InterPro" id="IPR013698">
    <property type="entry name" value="Squalene_epoxidase"/>
</dbReference>
<dbReference type="GO" id="GO:0006696">
    <property type="term" value="P:ergosterol biosynthetic process"/>
    <property type="evidence" value="ECO:0007669"/>
    <property type="project" value="TreeGrafter"/>
</dbReference>
<protein>
    <recommendedName>
        <fullName evidence="4 10">Squalene monooxygenase</fullName>
        <ecNumber evidence="4 10">1.14.14.17</ecNumber>
    </recommendedName>
</protein>
<feature type="transmembrane region" description="Helical" evidence="10">
    <location>
        <begin position="469"/>
        <end position="488"/>
    </location>
</feature>
<comment type="catalytic activity">
    <reaction evidence="10">
        <text>squalene + reduced [NADPH--hemoprotein reductase] + O2 = (S)-2,3-epoxysqualene + oxidized [NADPH--hemoprotein reductase] + H2O + H(+)</text>
        <dbReference type="Rhea" id="RHEA:25282"/>
        <dbReference type="Rhea" id="RHEA-COMP:11964"/>
        <dbReference type="Rhea" id="RHEA-COMP:11965"/>
        <dbReference type="ChEBI" id="CHEBI:15377"/>
        <dbReference type="ChEBI" id="CHEBI:15378"/>
        <dbReference type="ChEBI" id="CHEBI:15379"/>
        <dbReference type="ChEBI" id="CHEBI:15440"/>
        <dbReference type="ChEBI" id="CHEBI:15441"/>
        <dbReference type="ChEBI" id="CHEBI:57618"/>
        <dbReference type="ChEBI" id="CHEBI:58210"/>
        <dbReference type="EC" id="1.14.14.17"/>
    </reaction>
</comment>
<feature type="domain" description="FAD-binding" evidence="12">
    <location>
        <begin position="19"/>
        <end position="79"/>
    </location>
</feature>
<dbReference type="GO" id="GO:0005789">
    <property type="term" value="C:endoplasmic reticulum membrane"/>
    <property type="evidence" value="ECO:0007669"/>
    <property type="project" value="UniProtKB-SubCell"/>
</dbReference>
<dbReference type="SUPFAM" id="SSF51905">
    <property type="entry name" value="FAD/NAD(P)-binding domain"/>
    <property type="match status" value="1"/>
</dbReference>
<comment type="function">
    <text evidence="10">Catalyzes the stereospecific oxidation of squalene to (S)-2,3-epoxysqualene, and is considered to be a rate-limiting enzyme in steroid biosynthesis.</text>
</comment>
<evidence type="ECO:0000256" key="11">
    <source>
        <dbReference type="SAM" id="MobiDB-lite"/>
    </source>
</evidence>
<evidence type="ECO:0000256" key="2">
    <source>
        <dbReference type="ARBA" id="ARBA00004154"/>
    </source>
</evidence>
<dbReference type="RefSeq" id="XP_062639290.1">
    <property type="nucleotide sequence ID" value="XM_062783188.1"/>
</dbReference>
<accession>A0AAN6V6X1</accession>
<dbReference type="GeneID" id="87819801"/>
<evidence type="ECO:0000256" key="8">
    <source>
        <dbReference type="ARBA" id="ARBA00023002"/>
    </source>
</evidence>
<evidence type="ECO:0000259" key="12">
    <source>
        <dbReference type="Pfam" id="PF01494"/>
    </source>
</evidence>
<dbReference type="InterPro" id="IPR036188">
    <property type="entry name" value="FAD/NAD-bd_sf"/>
</dbReference>
<evidence type="ECO:0000256" key="9">
    <source>
        <dbReference type="ARBA" id="ARBA00023136"/>
    </source>
</evidence>
<sequence length="535" mass="58133">MDDTSPSARNRFRRDHHHEADVVVVGAGVFGCAAAHALAEQGRSVILLERWMHEPDRIVGELLQPGGVAALRTLGLEHCLEGIDSIPCYGYHCLYRGEEIAFEYPPLREDGSVVVGAGRRLEGQEGDEHTNGQTNGYTNGHVKGHTNGNGKGAAPVRPEGRSFHHGRFIMQLRKACQAHPNISVFETEVTATIRGEHTDAVLGVQTRTKDPATGEKRPDCFFGQLTIIADGYASTFRKELLGTTPVVRSKFYALELIDCPFPPANHGHVVIGDQSLSLLYQIGTHETRALIDIPTDHPAATPKAGGARGFIQNIVLPSLPPHVQPSVRAALADGKIPRSMPNSWLPPTKQTRNTGVLVLGDAHNMRHPLTGGGMTIALNDAILLARLLAPSQIPSLADHAAIRTAMAAFHARRKDLTAIVNVLAQALYSLFAADGWQLRALQRGCFRYFQDGWTDEPVAMLGGVLRRPLTLAIHFFTVAFLAIRLHIIDVCFGGGPFGVTSVFGLLKLPWALLQSVMILWTACVVFLPVMAAELR</sequence>
<evidence type="ECO:0000313" key="14">
    <source>
        <dbReference type="EMBL" id="KAK4145919.1"/>
    </source>
</evidence>
<reference evidence="14" key="1">
    <citation type="journal article" date="2023" name="Mol. Phylogenet. Evol.">
        <title>Genome-scale phylogeny and comparative genomics of the fungal order Sordariales.</title>
        <authorList>
            <person name="Hensen N."/>
            <person name="Bonometti L."/>
            <person name="Westerberg I."/>
            <person name="Brannstrom I.O."/>
            <person name="Guillou S."/>
            <person name="Cros-Aarteil S."/>
            <person name="Calhoun S."/>
            <person name="Haridas S."/>
            <person name="Kuo A."/>
            <person name="Mondo S."/>
            <person name="Pangilinan J."/>
            <person name="Riley R."/>
            <person name="LaButti K."/>
            <person name="Andreopoulos B."/>
            <person name="Lipzen A."/>
            <person name="Chen C."/>
            <person name="Yan M."/>
            <person name="Daum C."/>
            <person name="Ng V."/>
            <person name="Clum A."/>
            <person name="Steindorff A."/>
            <person name="Ohm R.A."/>
            <person name="Martin F."/>
            <person name="Silar P."/>
            <person name="Natvig D.O."/>
            <person name="Lalanne C."/>
            <person name="Gautier V."/>
            <person name="Ament-Velasquez S.L."/>
            <person name="Kruys A."/>
            <person name="Hutchinson M.I."/>
            <person name="Powell A.J."/>
            <person name="Barry K."/>
            <person name="Miller A.N."/>
            <person name="Grigoriev I.V."/>
            <person name="Debuchy R."/>
            <person name="Gladieux P."/>
            <person name="Hiltunen Thoren M."/>
            <person name="Johannesson H."/>
        </authorList>
    </citation>
    <scope>NUCLEOTIDE SEQUENCE</scope>
    <source>
        <strain evidence="14">CBS 141.50</strain>
    </source>
</reference>
<dbReference type="GO" id="GO:0071949">
    <property type="term" value="F:FAD binding"/>
    <property type="evidence" value="ECO:0007669"/>
    <property type="project" value="InterPro"/>
</dbReference>
<proteinExistence type="inferred from homology"/>
<keyword evidence="7" id="KW-0492">Microsome</keyword>
<keyword evidence="10" id="KW-1133">Transmembrane helix</keyword>
<organism evidence="14 15">
    <name type="scientific">Dichotomopilus funicola</name>
    <dbReference type="NCBI Taxonomy" id="1934379"/>
    <lineage>
        <taxon>Eukaryota</taxon>
        <taxon>Fungi</taxon>
        <taxon>Dikarya</taxon>
        <taxon>Ascomycota</taxon>
        <taxon>Pezizomycotina</taxon>
        <taxon>Sordariomycetes</taxon>
        <taxon>Sordariomycetidae</taxon>
        <taxon>Sordariales</taxon>
        <taxon>Chaetomiaceae</taxon>
        <taxon>Dichotomopilus</taxon>
    </lineage>
</organism>
<dbReference type="PANTHER" id="PTHR10835">
    <property type="entry name" value="SQUALENE MONOOXYGENASE"/>
    <property type="match status" value="1"/>
</dbReference>
<keyword evidence="10" id="KW-0812">Transmembrane</keyword>
<dbReference type="GO" id="GO:0004506">
    <property type="term" value="F:squalene monooxygenase activity"/>
    <property type="evidence" value="ECO:0007669"/>
    <property type="project" value="UniProtKB-UniRule"/>
</dbReference>